<dbReference type="Proteomes" id="UP000823928">
    <property type="component" value="Unassembled WGS sequence"/>
</dbReference>
<dbReference type="SUPFAM" id="SSF48452">
    <property type="entry name" value="TPR-like"/>
    <property type="match status" value="1"/>
</dbReference>
<name>A0A9D1EZU9_9BACT</name>
<dbReference type="Gene3D" id="1.25.40.10">
    <property type="entry name" value="Tetratricopeptide repeat domain"/>
    <property type="match status" value="1"/>
</dbReference>
<organism evidence="2 3">
    <name type="scientific">Candidatus Scatousia excrementigallinarum</name>
    <dbReference type="NCBI Taxonomy" id="2840935"/>
    <lineage>
        <taxon>Bacteria</taxon>
        <taxon>Candidatus Scatousia</taxon>
    </lineage>
</organism>
<evidence type="ECO:0000313" key="2">
    <source>
        <dbReference type="EMBL" id="HIS36555.1"/>
    </source>
</evidence>
<dbReference type="InterPro" id="IPR011990">
    <property type="entry name" value="TPR-like_helical_dom_sf"/>
</dbReference>
<evidence type="ECO:0000259" key="1">
    <source>
        <dbReference type="Pfam" id="PF18733"/>
    </source>
</evidence>
<dbReference type="InterPro" id="IPR040826">
    <property type="entry name" value="HEPN_LA2681"/>
</dbReference>
<feature type="domain" description="LA2681-like HEPN" evidence="1">
    <location>
        <begin position="274"/>
        <end position="478"/>
    </location>
</feature>
<proteinExistence type="predicted"/>
<comment type="caution">
    <text evidence="2">The sequence shown here is derived from an EMBL/GenBank/DDBJ whole genome shotgun (WGS) entry which is preliminary data.</text>
</comment>
<sequence>MIKKVNPFIESQKIASKFDEATLKNDVDELNKLILSVEKDLDGKDVFFKAQMYYSLATAIDTVSRLSANDSEKRKESIKKQLYYYRESLKIIKTEEFNEPKYMAHTRSLQASLLTNYGNTLHECGRVISAIEQYKNALGYYPFFPMAMGNLGCCYMQYASLLGYNQEFYRDCLNRHSYLLLNDALESKDSNIYTEGKVYFASQLSNFHVDYREFLSRPIVYDELKIKTKKENEYRQWVLDNNLFLSPLNDLIDKNMSFAKDTIGINRMLTSAEEIVPVAFGMFNQLKQEYISARFLLYESIDVNGKVHFSDFNTNLTETLEYAQFSLRVEKLKIAFKTIYGILDKIAYFLNIYYDLGISERSVNYRSIWRAETNGKKHKNVLNIDENFALASLYWICQDFDETFGKDSNPELERLRKIRNFLEHKYTIVTWFYNDKKPLKEHVEALYISENELYDCTIELFKVVREALICLSLCVNIEEEKKFDELSDETKIVNMTIHKFDDEFKF</sequence>
<protein>
    <recommendedName>
        <fullName evidence="1">LA2681-like HEPN domain-containing protein</fullName>
    </recommendedName>
</protein>
<dbReference type="Pfam" id="PF18733">
    <property type="entry name" value="HEPN_LA2681"/>
    <property type="match status" value="1"/>
</dbReference>
<accession>A0A9D1EZU9</accession>
<reference evidence="2" key="1">
    <citation type="submission" date="2020-10" db="EMBL/GenBank/DDBJ databases">
        <authorList>
            <person name="Gilroy R."/>
        </authorList>
    </citation>
    <scope>NUCLEOTIDE SEQUENCE</scope>
    <source>
        <strain evidence="2">6276</strain>
    </source>
</reference>
<dbReference type="EMBL" id="DVIU01000158">
    <property type="protein sequence ID" value="HIS36555.1"/>
    <property type="molecule type" value="Genomic_DNA"/>
</dbReference>
<reference evidence="2" key="2">
    <citation type="journal article" date="2021" name="PeerJ">
        <title>Extensive microbial diversity within the chicken gut microbiome revealed by metagenomics and culture.</title>
        <authorList>
            <person name="Gilroy R."/>
            <person name="Ravi A."/>
            <person name="Getino M."/>
            <person name="Pursley I."/>
            <person name="Horton D.L."/>
            <person name="Alikhan N.F."/>
            <person name="Baker D."/>
            <person name="Gharbi K."/>
            <person name="Hall N."/>
            <person name="Watson M."/>
            <person name="Adriaenssens E.M."/>
            <person name="Foster-Nyarko E."/>
            <person name="Jarju S."/>
            <person name="Secka A."/>
            <person name="Antonio M."/>
            <person name="Oren A."/>
            <person name="Chaudhuri R.R."/>
            <person name="La Ragione R."/>
            <person name="Hildebrand F."/>
            <person name="Pallen M.J."/>
        </authorList>
    </citation>
    <scope>NUCLEOTIDE SEQUENCE</scope>
    <source>
        <strain evidence="2">6276</strain>
    </source>
</reference>
<gene>
    <name evidence="2" type="ORF">IAC10_08000</name>
</gene>
<evidence type="ECO:0000313" key="3">
    <source>
        <dbReference type="Proteomes" id="UP000823928"/>
    </source>
</evidence>
<dbReference type="AlphaFoldDB" id="A0A9D1EZU9"/>